<dbReference type="PROSITE" id="PS50198">
    <property type="entry name" value="PPIC_PPIASE_2"/>
    <property type="match status" value="1"/>
</dbReference>
<name>A0A1M5RYV9_9BRAD</name>
<evidence type="ECO:0000256" key="12">
    <source>
        <dbReference type="ARBA" id="ARBA00040743"/>
    </source>
</evidence>
<evidence type="ECO:0000256" key="8">
    <source>
        <dbReference type="ARBA" id="ARBA00023186"/>
    </source>
</evidence>
<evidence type="ECO:0000256" key="13">
    <source>
        <dbReference type="ARBA" id="ARBA00042775"/>
    </source>
</evidence>
<keyword evidence="14" id="KW-0697">Rotamase</keyword>
<accession>A0A1M5RYV9</accession>
<protein>
    <recommendedName>
        <fullName evidence="2">Parvulin-like PPIase</fullName>
    </recommendedName>
    <alternativeName>
        <fullName evidence="9">Peptidyl-prolyl cis-trans isomerase plp</fullName>
    </alternativeName>
    <alternativeName>
        <fullName evidence="12">Periplasmic chaperone PpiD</fullName>
    </alternativeName>
    <alternativeName>
        <fullName evidence="13">Periplasmic folding chaperone</fullName>
    </alternativeName>
    <alternativeName>
        <fullName evidence="10">Rotamase plp</fullName>
    </alternativeName>
</protein>
<dbReference type="Gene3D" id="1.10.4030.10">
    <property type="entry name" value="Porin chaperone SurA, peptide-binding domain"/>
    <property type="match status" value="1"/>
</dbReference>
<dbReference type="Pfam" id="PF13145">
    <property type="entry name" value="Rotamase_2"/>
    <property type="match status" value="1"/>
</dbReference>
<dbReference type="GO" id="GO:0005886">
    <property type="term" value="C:plasma membrane"/>
    <property type="evidence" value="ECO:0007669"/>
    <property type="project" value="UniProtKB-SubCell"/>
</dbReference>
<gene>
    <name evidence="17" type="ORF">SAMN05444169_6843</name>
</gene>
<keyword evidence="14 17" id="KW-0413">Isomerase</keyword>
<evidence type="ECO:0000256" key="2">
    <source>
        <dbReference type="ARBA" id="ARBA00018370"/>
    </source>
</evidence>
<dbReference type="AlphaFoldDB" id="A0A1M5RYV9"/>
<evidence type="ECO:0000313" key="17">
    <source>
        <dbReference type="EMBL" id="SHH31364.1"/>
    </source>
</evidence>
<keyword evidence="5 15" id="KW-0812">Transmembrane</keyword>
<dbReference type="EMBL" id="LT670818">
    <property type="protein sequence ID" value="SHH31364.1"/>
    <property type="molecule type" value="Genomic_DNA"/>
</dbReference>
<evidence type="ECO:0000256" key="9">
    <source>
        <dbReference type="ARBA" id="ARBA00030642"/>
    </source>
</evidence>
<dbReference type="SUPFAM" id="SSF109998">
    <property type="entry name" value="Triger factor/SurA peptide-binding domain-like"/>
    <property type="match status" value="1"/>
</dbReference>
<dbReference type="InterPro" id="IPR046357">
    <property type="entry name" value="PPIase_dom_sf"/>
</dbReference>
<keyword evidence="3" id="KW-1003">Cell membrane</keyword>
<evidence type="ECO:0000256" key="15">
    <source>
        <dbReference type="SAM" id="Phobius"/>
    </source>
</evidence>
<dbReference type="SUPFAM" id="SSF54534">
    <property type="entry name" value="FKBP-like"/>
    <property type="match status" value="1"/>
</dbReference>
<feature type="transmembrane region" description="Helical" evidence="15">
    <location>
        <begin position="12"/>
        <end position="31"/>
    </location>
</feature>
<dbReference type="GO" id="GO:0003755">
    <property type="term" value="F:peptidyl-prolyl cis-trans isomerase activity"/>
    <property type="evidence" value="ECO:0007669"/>
    <property type="project" value="UniProtKB-KW"/>
</dbReference>
<reference evidence="17 18" key="1">
    <citation type="submission" date="2016-11" db="EMBL/GenBank/DDBJ databases">
        <authorList>
            <person name="Jaros S."/>
            <person name="Januszkiewicz K."/>
            <person name="Wedrychowicz H."/>
        </authorList>
    </citation>
    <scope>NUCLEOTIDE SEQUENCE [LARGE SCALE GENOMIC DNA]</scope>
    <source>
        <strain evidence="17 18">GAS242</strain>
    </source>
</reference>
<evidence type="ECO:0000256" key="11">
    <source>
        <dbReference type="ARBA" id="ARBA00038408"/>
    </source>
</evidence>
<dbReference type="Proteomes" id="UP000190675">
    <property type="component" value="Chromosome I"/>
</dbReference>
<sequence>MRKASSNWLGKTIMAVVMGVLIVSFGIWGIADIFRGFGQSTLATIGHTEISINEFRQLYTEKLQQIGRQFGRPLTTDQARAFGIDRQVLQQTIAEAALDEEARRLGLGQSDAETMRVILNDPNFKGVNGNFDPQRFQAVIRQFGFTEQRYLADQRKVSLRRQIAGTISAGLEPSKAMIEALSRFQNEQRGIEYVKLDAAQAGTIDPPSPEALAAYFDDHKAQFRAPEYRKIVFVAITPEEIGKWSEVSDDDAKKLFEQRRDRLGTPDKREVSQMVFPNVEEAATARSRIASGLSFDDLAKERGLAAADVDLGMVAKSEIIDPAVAVAAFSLNSGDVSQPVQGRFGVALVKIGKIEPGAQPTYESVAAGLKKEIATERARTKVAELRDKMEDERGGGASVTEAAQKLGLAAVTIDAVDRSGRLPDGQPAANIPVGLDVVSQAFNSDVGVDNDPIPFKGGNVWYDVLGITPSRERNLDEVKDQVEARWHDDQIMSKLKTKATEMVQKLDQGGKLADEAATAGVKVETASGFKRDASLPGVPAGVIAAAFRTAKDGVGQTAGAANNEWIVFRVTDVTVPPVDFASDDIKKLKESVQRSLTDEQIAQYVTKLESDIGTTINQAAFAQVTGANN</sequence>
<evidence type="ECO:0000256" key="6">
    <source>
        <dbReference type="ARBA" id="ARBA00022989"/>
    </source>
</evidence>
<evidence type="ECO:0000256" key="4">
    <source>
        <dbReference type="ARBA" id="ARBA00022519"/>
    </source>
</evidence>
<evidence type="ECO:0000256" key="14">
    <source>
        <dbReference type="PROSITE-ProRule" id="PRU00278"/>
    </source>
</evidence>
<keyword evidence="4" id="KW-0997">Cell inner membrane</keyword>
<keyword evidence="6 15" id="KW-1133">Transmembrane helix</keyword>
<evidence type="ECO:0000256" key="5">
    <source>
        <dbReference type="ARBA" id="ARBA00022692"/>
    </source>
</evidence>
<dbReference type="InterPro" id="IPR027304">
    <property type="entry name" value="Trigger_fact/SurA_dom_sf"/>
</dbReference>
<dbReference type="Pfam" id="PF13624">
    <property type="entry name" value="SurA_N_3"/>
    <property type="match status" value="1"/>
</dbReference>
<evidence type="ECO:0000259" key="16">
    <source>
        <dbReference type="PROSITE" id="PS50198"/>
    </source>
</evidence>
<evidence type="ECO:0000256" key="1">
    <source>
        <dbReference type="ARBA" id="ARBA00004382"/>
    </source>
</evidence>
<evidence type="ECO:0000256" key="3">
    <source>
        <dbReference type="ARBA" id="ARBA00022475"/>
    </source>
</evidence>
<keyword evidence="7 15" id="KW-0472">Membrane</keyword>
<proteinExistence type="inferred from homology"/>
<organism evidence="17 18">
    <name type="scientific">Bradyrhizobium erythrophlei</name>
    <dbReference type="NCBI Taxonomy" id="1437360"/>
    <lineage>
        <taxon>Bacteria</taxon>
        <taxon>Pseudomonadati</taxon>
        <taxon>Pseudomonadota</taxon>
        <taxon>Alphaproteobacteria</taxon>
        <taxon>Hyphomicrobiales</taxon>
        <taxon>Nitrobacteraceae</taxon>
        <taxon>Bradyrhizobium</taxon>
    </lineage>
</organism>
<evidence type="ECO:0000256" key="7">
    <source>
        <dbReference type="ARBA" id="ARBA00023136"/>
    </source>
</evidence>
<evidence type="ECO:0000313" key="18">
    <source>
        <dbReference type="Proteomes" id="UP000190675"/>
    </source>
</evidence>
<dbReference type="PANTHER" id="PTHR47529:SF1">
    <property type="entry name" value="PERIPLASMIC CHAPERONE PPID"/>
    <property type="match status" value="1"/>
</dbReference>
<feature type="domain" description="PpiC" evidence="16">
    <location>
        <begin position="266"/>
        <end position="353"/>
    </location>
</feature>
<dbReference type="Gene3D" id="3.10.50.40">
    <property type="match status" value="1"/>
</dbReference>
<evidence type="ECO:0000256" key="10">
    <source>
        <dbReference type="ARBA" id="ARBA00031484"/>
    </source>
</evidence>
<comment type="subcellular location">
    <subcellularLocation>
        <location evidence="1">Cell inner membrane</location>
        <topology evidence="1">Single-pass type II membrane protein</topology>
        <orientation evidence="1">Periplasmic side</orientation>
    </subcellularLocation>
</comment>
<keyword evidence="8" id="KW-0143">Chaperone</keyword>
<comment type="similarity">
    <text evidence="11">Belongs to the PpiD chaperone family.</text>
</comment>
<dbReference type="InterPro" id="IPR052029">
    <property type="entry name" value="PpiD_chaperone"/>
</dbReference>
<dbReference type="InterPro" id="IPR000297">
    <property type="entry name" value="PPIase_PpiC"/>
</dbReference>
<dbReference type="PANTHER" id="PTHR47529">
    <property type="entry name" value="PEPTIDYL-PROLYL CIS-TRANS ISOMERASE D"/>
    <property type="match status" value="1"/>
</dbReference>